<name>A0A3M6U0X6_POCDA</name>
<protein>
    <submittedName>
        <fullName evidence="1">Uncharacterized protein</fullName>
    </submittedName>
</protein>
<comment type="caution">
    <text evidence="1">The sequence shown here is derived from an EMBL/GenBank/DDBJ whole genome shotgun (WGS) entry which is preliminary data.</text>
</comment>
<organism evidence="1 2">
    <name type="scientific">Pocillopora damicornis</name>
    <name type="common">Cauliflower coral</name>
    <name type="synonym">Millepora damicornis</name>
    <dbReference type="NCBI Taxonomy" id="46731"/>
    <lineage>
        <taxon>Eukaryota</taxon>
        <taxon>Metazoa</taxon>
        <taxon>Cnidaria</taxon>
        <taxon>Anthozoa</taxon>
        <taxon>Hexacorallia</taxon>
        <taxon>Scleractinia</taxon>
        <taxon>Astrocoeniina</taxon>
        <taxon>Pocilloporidae</taxon>
        <taxon>Pocillopora</taxon>
    </lineage>
</organism>
<dbReference type="AlphaFoldDB" id="A0A3M6U0X6"/>
<dbReference type="EMBL" id="RCHS01002451">
    <property type="protein sequence ID" value="RMX47261.1"/>
    <property type="molecule type" value="Genomic_DNA"/>
</dbReference>
<gene>
    <name evidence="1" type="ORF">pdam_00024659</name>
</gene>
<proteinExistence type="predicted"/>
<dbReference type="Proteomes" id="UP000275408">
    <property type="component" value="Unassembled WGS sequence"/>
</dbReference>
<evidence type="ECO:0000313" key="2">
    <source>
        <dbReference type="Proteomes" id="UP000275408"/>
    </source>
</evidence>
<accession>A0A3M6U0X6</accession>
<sequence length="73" mass="8800">MNLRIVFKFKDCKLQFYEKRRLFCYFSVNPCMPASRWRRFFFFTPPLFLATKVAISSVYCSPKTIKCSQKPKI</sequence>
<keyword evidence="2" id="KW-1185">Reference proteome</keyword>
<reference evidence="1 2" key="1">
    <citation type="journal article" date="2018" name="Sci. Rep.">
        <title>Comparative analysis of the Pocillopora damicornis genome highlights role of immune system in coral evolution.</title>
        <authorList>
            <person name="Cunning R."/>
            <person name="Bay R.A."/>
            <person name="Gillette P."/>
            <person name="Baker A.C."/>
            <person name="Traylor-Knowles N."/>
        </authorList>
    </citation>
    <scope>NUCLEOTIDE SEQUENCE [LARGE SCALE GENOMIC DNA]</scope>
    <source>
        <strain evidence="1">RSMAS</strain>
        <tissue evidence="1">Whole animal</tissue>
    </source>
</reference>
<evidence type="ECO:0000313" key="1">
    <source>
        <dbReference type="EMBL" id="RMX47261.1"/>
    </source>
</evidence>